<evidence type="ECO:0000313" key="3">
    <source>
        <dbReference type="EMBL" id="PSB57477.1"/>
    </source>
</evidence>
<dbReference type="PANTHER" id="PTHR11487">
    <property type="entry name" value="THIOESTERASE"/>
    <property type="match status" value="1"/>
</dbReference>
<feature type="domain" description="Thioesterase" evidence="2">
    <location>
        <begin position="23"/>
        <end position="245"/>
    </location>
</feature>
<dbReference type="Proteomes" id="UP000238937">
    <property type="component" value="Unassembled WGS sequence"/>
</dbReference>
<gene>
    <name evidence="3" type="ORF">C7B77_08280</name>
</gene>
<evidence type="ECO:0000256" key="1">
    <source>
        <dbReference type="ARBA" id="ARBA00007169"/>
    </source>
</evidence>
<comment type="caution">
    <text evidence="3">The sequence shown here is derived from an EMBL/GenBank/DDBJ whole genome shotgun (WGS) entry which is preliminary data.</text>
</comment>
<dbReference type="InterPro" id="IPR029058">
    <property type="entry name" value="AB_hydrolase_fold"/>
</dbReference>
<dbReference type="InterPro" id="IPR001031">
    <property type="entry name" value="Thioesterase"/>
</dbReference>
<dbReference type="AlphaFoldDB" id="A0A2T1GIA7"/>
<dbReference type="Pfam" id="PF00975">
    <property type="entry name" value="Thioesterase"/>
    <property type="match status" value="1"/>
</dbReference>
<dbReference type="SUPFAM" id="SSF53474">
    <property type="entry name" value="alpha/beta-Hydrolases"/>
    <property type="match status" value="1"/>
</dbReference>
<proteinExistence type="inferred from homology"/>
<dbReference type="RefSeq" id="WP_106302691.1">
    <property type="nucleotide sequence ID" value="NZ_PVWO01000075.1"/>
</dbReference>
<keyword evidence="4" id="KW-1185">Reference proteome</keyword>
<accession>A0A2T1GIA7</accession>
<dbReference type="EMBL" id="PVWO01000075">
    <property type="protein sequence ID" value="PSB57477.1"/>
    <property type="molecule type" value="Genomic_DNA"/>
</dbReference>
<dbReference type="InterPro" id="IPR012223">
    <property type="entry name" value="TEII"/>
</dbReference>
<dbReference type="OrthoDB" id="2213423at2"/>
<evidence type="ECO:0000313" key="4">
    <source>
        <dbReference type="Proteomes" id="UP000238937"/>
    </source>
</evidence>
<dbReference type="PANTHER" id="PTHR11487:SF0">
    <property type="entry name" value="S-ACYL FATTY ACID SYNTHASE THIOESTERASE, MEDIUM CHAIN"/>
    <property type="match status" value="1"/>
</dbReference>
<organism evidence="3 4">
    <name type="scientific">Chamaesiphon polymorphus CCALA 037</name>
    <dbReference type="NCBI Taxonomy" id="2107692"/>
    <lineage>
        <taxon>Bacteria</taxon>
        <taxon>Bacillati</taxon>
        <taxon>Cyanobacteriota</taxon>
        <taxon>Cyanophyceae</taxon>
        <taxon>Gomontiellales</taxon>
        <taxon>Chamaesiphonaceae</taxon>
        <taxon>Chamaesiphon</taxon>
    </lineage>
</organism>
<reference evidence="3 4" key="1">
    <citation type="submission" date="2018-03" db="EMBL/GenBank/DDBJ databases">
        <title>The ancient ancestry and fast evolution of plastids.</title>
        <authorList>
            <person name="Moore K.R."/>
            <person name="Magnabosco C."/>
            <person name="Momper L."/>
            <person name="Gold D.A."/>
            <person name="Bosak T."/>
            <person name="Fournier G.P."/>
        </authorList>
    </citation>
    <scope>NUCLEOTIDE SEQUENCE [LARGE SCALE GENOMIC DNA]</scope>
    <source>
        <strain evidence="3 4">CCALA 037</strain>
    </source>
</reference>
<dbReference type="GO" id="GO:0008610">
    <property type="term" value="P:lipid biosynthetic process"/>
    <property type="evidence" value="ECO:0007669"/>
    <property type="project" value="TreeGrafter"/>
</dbReference>
<sequence length="279" mass="31943">MNTTSRITGWVKLLQPNPQAKIRLFCLPYAGGWSQIYRPWVDRLSPEIELYAIELPGRGPRLSEAPITDLSLLVEQIAINIYAHLDRPFAFFGHSMGGLLCFELTKLLRRQGYPEPEHLFISAYRAPHVGLERTCVYNLPEPEFIEKVRRLEGTPEHVLANAELRELIFPALRADFQAIETYRYQPSASLSCPMTVFGGLQDVGVDVAMLEAWRQYTTGKFRLQLFNGNHFFLHEAQALMLKSIEQQLFARSIARLDLEFQPLDITPPKSVSLRSPSKW</sequence>
<comment type="similarity">
    <text evidence="1">Belongs to the thioesterase family.</text>
</comment>
<protein>
    <submittedName>
        <fullName evidence="3">Putative thioesterase</fullName>
    </submittedName>
</protein>
<name>A0A2T1GIA7_9CYAN</name>
<evidence type="ECO:0000259" key="2">
    <source>
        <dbReference type="Pfam" id="PF00975"/>
    </source>
</evidence>
<dbReference type="Gene3D" id="3.40.50.1820">
    <property type="entry name" value="alpha/beta hydrolase"/>
    <property type="match status" value="1"/>
</dbReference>